<dbReference type="GO" id="GO:0005886">
    <property type="term" value="C:plasma membrane"/>
    <property type="evidence" value="ECO:0007669"/>
    <property type="project" value="UniProtKB-SubCell"/>
</dbReference>
<feature type="transmembrane region" description="Helical" evidence="6">
    <location>
        <begin position="717"/>
        <end position="736"/>
    </location>
</feature>
<feature type="transmembrane region" description="Helical" evidence="6">
    <location>
        <begin position="801"/>
        <end position="823"/>
    </location>
</feature>
<accession>A0A7C9PFL9</accession>
<keyword evidence="4 6" id="KW-1133">Transmembrane helix</keyword>
<organism evidence="8 9">
    <name type="scientific">Ideonella livida</name>
    <dbReference type="NCBI Taxonomy" id="2707176"/>
    <lineage>
        <taxon>Bacteria</taxon>
        <taxon>Pseudomonadati</taxon>
        <taxon>Pseudomonadota</taxon>
        <taxon>Betaproteobacteria</taxon>
        <taxon>Burkholderiales</taxon>
        <taxon>Sphaerotilaceae</taxon>
        <taxon>Ideonella</taxon>
    </lineage>
</organism>
<feature type="transmembrane region" description="Helical" evidence="6">
    <location>
        <begin position="21"/>
        <end position="41"/>
    </location>
</feature>
<feature type="transmembrane region" description="Helical" evidence="6">
    <location>
        <begin position="267"/>
        <end position="290"/>
    </location>
</feature>
<feature type="transmembrane region" description="Helical" evidence="6">
    <location>
        <begin position="357"/>
        <end position="381"/>
    </location>
</feature>
<evidence type="ECO:0000256" key="6">
    <source>
        <dbReference type="SAM" id="Phobius"/>
    </source>
</evidence>
<protein>
    <submittedName>
        <fullName evidence="8">ABC transporter permease</fullName>
    </submittedName>
</protein>
<dbReference type="EMBL" id="JAAGOH010000002">
    <property type="protein sequence ID" value="NDY90210.1"/>
    <property type="molecule type" value="Genomic_DNA"/>
</dbReference>
<evidence type="ECO:0000259" key="7">
    <source>
        <dbReference type="Pfam" id="PF02687"/>
    </source>
</evidence>
<evidence type="ECO:0000256" key="2">
    <source>
        <dbReference type="ARBA" id="ARBA00022475"/>
    </source>
</evidence>
<evidence type="ECO:0000256" key="1">
    <source>
        <dbReference type="ARBA" id="ARBA00004651"/>
    </source>
</evidence>
<feature type="transmembrane region" description="Helical" evidence="6">
    <location>
        <begin position="402"/>
        <end position="421"/>
    </location>
</feature>
<keyword evidence="9" id="KW-1185">Reference proteome</keyword>
<comment type="subcellular location">
    <subcellularLocation>
        <location evidence="1">Cell membrane</location>
        <topology evidence="1">Multi-pass membrane protein</topology>
    </subcellularLocation>
</comment>
<evidence type="ECO:0000313" key="8">
    <source>
        <dbReference type="EMBL" id="NDY90210.1"/>
    </source>
</evidence>
<dbReference type="PANTHER" id="PTHR30287">
    <property type="entry name" value="MEMBRANE COMPONENT OF PREDICTED ABC SUPERFAMILY METABOLITE UPTAKE TRANSPORTER"/>
    <property type="match status" value="1"/>
</dbReference>
<reference evidence="8 9" key="1">
    <citation type="submission" date="2020-02" db="EMBL/GenBank/DDBJ databases">
        <title>Ideonella bacterium strain TBM-1.</title>
        <authorList>
            <person name="Chen W.-M."/>
        </authorList>
    </citation>
    <scope>NUCLEOTIDE SEQUENCE [LARGE SCALE GENOMIC DNA]</scope>
    <source>
        <strain evidence="8 9">TBM-1</strain>
    </source>
</reference>
<evidence type="ECO:0000313" key="9">
    <source>
        <dbReference type="Proteomes" id="UP000484255"/>
    </source>
</evidence>
<evidence type="ECO:0000256" key="3">
    <source>
        <dbReference type="ARBA" id="ARBA00022692"/>
    </source>
</evidence>
<gene>
    <name evidence="8" type="ORF">G3A44_03270</name>
</gene>
<feature type="transmembrane region" description="Helical" evidence="6">
    <location>
        <begin position="427"/>
        <end position="448"/>
    </location>
</feature>
<keyword evidence="5 6" id="KW-0472">Membrane</keyword>
<feature type="domain" description="ABC3 transporter permease C-terminal" evidence="7">
    <location>
        <begin position="719"/>
        <end position="829"/>
    </location>
</feature>
<dbReference type="InterPro" id="IPR038766">
    <property type="entry name" value="Membrane_comp_ABC_pdt"/>
</dbReference>
<dbReference type="PANTHER" id="PTHR30287:SF1">
    <property type="entry name" value="INNER MEMBRANE PROTEIN"/>
    <property type="match status" value="1"/>
</dbReference>
<feature type="domain" description="ABC3 transporter permease C-terminal" evidence="7">
    <location>
        <begin position="271"/>
        <end position="385"/>
    </location>
</feature>
<evidence type="ECO:0000256" key="4">
    <source>
        <dbReference type="ARBA" id="ARBA00022989"/>
    </source>
</evidence>
<feature type="transmembrane region" description="Helical" evidence="6">
    <location>
        <begin position="311"/>
        <end position="337"/>
    </location>
</feature>
<dbReference type="Pfam" id="PF02687">
    <property type="entry name" value="FtsX"/>
    <property type="match status" value="2"/>
</dbReference>
<proteinExistence type="predicted"/>
<evidence type="ECO:0000256" key="5">
    <source>
        <dbReference type="ARBA" id="ARBA00023136"/>
    </source>
</evidence>
<keyword evidence="3 6" id="KW-0812">Transmembrane</keyword>
<dbReference type="InterPro" id="IPR003838">
    <property type="entry name" value="ABC3_permease_C"/>
</dbReference>
<sequence length="840" mass="89984">MSVWRLAGQQALRDFRAGELRLLWVAVLLAVAALTSVGFFADRLQSGLQRDAAQLLGGDVVVNSDHPVPEEYLAQARQSGLTVSVSAVFPSMARAPDAQGGATRLVAVKAVDDAYPLRGRLTVSASAQGLQEAVGQGPQPGTVFVDAGLPELLGLQAGDMLELGEARLRIARLLHLEPDRGAGFLSFAPRVMLHARDLPATGLVQPASRVTWRLAVSGRADQAQAVSRYAAWARGRLEATGERGIRLETLSQGRPEMRQTLERADKFLHLVALLAALLAAVAVAIAARDFAQRHLDDAALLRVLGLPRRRIAAALALEFVGMGLLAGGVGVAVGLGLHGLFLRLLADFVPPDLPPPGWWPALFGLGVGQVLLLGFGLPTVFQMAQVPPLRVLRRDLGAVRPASAGVLLTGALAFGLLLLAASRDLVLGAVAVGGFALAVLLFAVLAWVGVKALRASLSEARQPAWWTLAVRQLTARPAYAVLQVASLAVGLMALALLVLLRTDLINSWRQATPQDAPNRFVINIQPDQAEAFRQRLDGAGVQGYDWYPMFRGRLLTLNGVPVDQALAGRPEARRSAERELNLSHSAVVPGHNPVVAGQWQAEEPDAFSVEAGFAERLGLKLGDQMVFEVAGQPLAGRITSLRKVEWGSLRANFFVMVPRARLDDLPVTYMTAFRAPERAGWDNQLLRDYPNVTNVDVSASLAQVQRVLDQVVRAVEYLFYFTVAAGAVVLFASVSATREARAHEYAVMRACGASSQLLGRVQRVELLLVGGLAGGLATACALVVGWALTRWVFEFPWTAPLWAVAVGVVAGAFLAWAAGWWSLREVLGRPVISTLRRAAE</sequence>
<comment type="caution">
    <text evidence="8">The sequence shown here is derived from an EMBL/GenBank/DDBJ whole genome shotgun (WGS) entry which is preliminary data.</text>
</comment>
<feature type="transmembrane region" description="Helical" evidence="6">
    <location>
        <begin position="478"/>
        <end position="500"/>
    </location>
</feature>
<dbReference type="AlphaFoldDB" id="A0A7C9PFL9"/>
<name>A0A7C9PFL9_9BURK</name>
<keyword evidence="2" id="KW-1003">Cell membrane</keyword>
<feature type="transmembrane region" description="Helical" evidence="6">
    <location>
        <begin position="766"/>
        <end position="789"/>
    </location>
</feature>
<dbReference type="Proteomes" id="UP000484255">
    <property type="component" value="Unassembled WGS sequence"/>
</dbReference>